<dbReference type="SUPFAM" id="SSF46785">
    <property type="entry name" value="Winged helix' DNA-binding domain"/>
    <property type="match status" value="1"/>
</dbReference>
<keyword evidence="3" id="KW-0238">DNA-binding</keyword>
<evidence type="ECO:0000313" key="7">
    <source>
        <dbReference type="Proteomes" id="UP001438953"/>
    </source>
</evidence>
<dbReference type="InterPro" id="IPR000847">
    <property type="entry name" value="LysR_HTH_N"/>
</dbReference>
<dbReference type="Gene3D" id="1.10.10.10">
    <property type="entry name" value="Winged helix-like DNA-binding domain superfamily/Winged helix DNA-binding domain"/>
    <property type="match status" value="1"/>
</dbReference>
<dbReference type="SUPFAM" id="SSF53850">
    <property type="entry name" value="Periplasmic binding protein-like II"/>
    <property type="match status" value="1"/>
</dbReference>
<organism evidence="6 7">
    <name type="scientific">Thioclava kandeliae</name>
    <dbReference type="NCBI Taxonomy" id="3070818"/>
    <lineage>
        <taxon>Bacteria</taxon>
        <taxon>Pseudomonadati</taxon>
        <taxon>Pseudomonadota</taxon>
        <taxon>Alphaproteobacteria</taxon>
        <taxon>Rhodobacterales</taxon>
        <taxon>Paracoccaceae</taxon>
        <taxon>Thioclava</taxon>
    </lineage>
</organism>
<evidence type="ECO:0000259" key="5">
    <source>
        <dbReference type="PROSITE" id="PS50931"/>
    </source>
</evidence>
<dbReference type="Pfam" id="PF03466">
    <property type="entry name" value="LysR_substrate"/>
    <property type="match status" value="1"/>
</dbReference>
<dbReference type="RefSeq" id="WP_350938926.1">
    <property type="nucleotide sequence ID" value="NZ_JAYWLC010000020.1"/>
</dbReference>
<dbReference type="PROSITE" id="PS50931">
    <property type="entry name" value="HTH_LYSR"/>
    <property type="match status" value="1"/>
</dbReference>
<accession>A0ABV1SKV7</accession>
<dbReference type="PANTHER" id="PTHR30427:SF1">
    <property type="entry name" value="TRANSCRIPTIONAL ACTIVATOR PROTEIN LYSR"/>
    <property type="match status" value="1"/>
</dbReference>
<proteinExistence type="inferred from homology"/>
<comment type="caution">
    <text evidence="6">The sequence shown here is derived from an EMBL/GenBank/DDBJ whole genome shotgun (WGS) entry which is preliminary data.</text>
</comment>
<dbReference type="InterPro" id="IPR036388">
    <property type="entry name" value="WH-like_DNA-bd_sf"/>
</dbReference>
<comment type="similarity">
    <text evidence="1">Belongs to the LysR transcriptional regulatory family.</text>
</comment>
<keyword evidence="4" id="KW-0804">Transcription</keyword>
<reference evidence="6 7" key="1">
    <citation type="submission" date="2024-06" db="EMBL/GenBank/DDBJ databases">
        <title>Thioclava kandeliae sp. nov. from a rhizosphere soil sample of Kandelia candel in a mangrove.</title>
        <authorList>
            <person name="Mu T."/>
        </authorList>
    </citation>
    <scope>NUCLEOTIDE SEQUENCE [LARGE SCALE GENOMIC DNA]</scope>
    <source>
        <strain evidence="6 7">CPCC 100088</strain>
    </source>
</reference>
<dbReference type="Gene3D" id="3.40.190.10">
    <property type="entry name" value="Periplasmic binding protein-like II"/>
    <property type="match status" value="2"/>
</dbReference>
<evidence type="ECO:0000256" key="4">
    <source>
        <dbReference type="ARBA" id="ARBA00023163"/>
    </source>
</evidence>
<dbReference type="InterPro" id="IPR005119">
    <property type="entry name" value="LysR_subst-bd"/>
</dbReference>
<evidence type="ECO:0000256" key="2">
    <source>
        <dbReference type="ARBA" id="ARBA00023015"/>
    </source>
</evidence>
<dbReference type="PRINTS" id="PR00039">
    <property type="entry name" value="HTHLYSR"/>
</dbReference>
<gene>
    <name evidence="6" type="ORF">VSX56_17365</name>
</gene>
<keyword evidence="2" id="KW-0805">Transcription regulation</keyword>
<evidence type="ECO:0000313" key="6">
    <source>
        <dbReference type="EMBL" id="MER5173538.1"/>
    </source>
</evidence>
<keyword evidence="7" id="KW-1185">Reference proteome</keyword>
<dbReference type="PANTHER" id="PTHR30427">
    <property type="entry name" value="TRANSCRIPTIONAL ACTIVATOR PROTEIN LYSR"/>
    <property type="match status" value="1"/>
</dbReference>
<feature type="domain" description="HTH lysR-type" evidence="5">
    <location>
        <begin position="1"/>
        <end position="58"/>
    </location>
</feature>
<dbReference type="InterPro" id="IPR036390">
    <property type="entry name" value="WH_DNA-bd_sf"/>
</dbReference>
<name>A0ABV1SKV7_9RHOB</name>
<evidence type="ECO:0000256" key="3">
    <source>
        <dbReference type="ARBA" id="ARBA00023125"/>
    </source>
</evidence>
<dbReference type="EMBL" id="JAYWLC010000020">
    <property type="protein sequence ID" value="MER5173538.1"/>
    <property type="molecule type" value="Genomic_DNA"/>
</dbReference>
<dbReference type="Proteomes" id="UP001438953">
    <property type="component" value="Unassembled WGS sequence"/>
</dbReference>
<protein>
    <submittedName>
        <fullName evidence="6">LysR family transcriptional regulator</fullName>
    </submittedName>
</protein>
<dbReference type="Pfam" id="PF00126">
    <property type="entry name" value="HTH_1"/>
    <property type="match status" value="1"/>
</dbReference>
<sequence length="296" mass="32371">MDRREIEVFVTVMQLGSVSAAARLLNMAQPSVSKAIAMIERRHGISLFERHKGRLTPTEAARQLLGEASRLEAELSRFDRYVDTIRQMRPGLIRVAATPSLSLGLLPVLARLYRERHGDQGFIFDMHPNHDITAAVERGQYDLGLMVQAGADPLPGTLKIAGGRIICIMPEDHPLAVHAEIGAGDISGQDLVAITTDRDIVAMLMRNVPGFDRRSSRSLETNRYNIAVNLVRQGLGMTLVDGFTTFDPPKEGLAWRPVTPSMEVSLLAAIGETTAQRPEMRALLDILGGLEFGTAG</sequence>
<evidence type="ECO:0000256" key="1">
    <source>
        <dbReference type="ARBA" id="ARBA00009437"/>
    </source>
</evidence>